<dbReference type="PANTHER" id="PTHR48050">
    <property type="entry name" value="STEROL 3-BETA-GLUCOSYLTRANSFERASE"/>
    <property type="match status" value="1"/>
</dbReference>
<dbReference type="RefSeq" id="WP_170178799.1">
    <property type="nucleotide sequence ID" value="NZ_RBIL01000001.1"/>
</dbReference>
<name>A0A660L9U1_9ACTN</name>
<dbReference type="CDD" id="cd03784">
    <property type="entry name" value="GT1_Gtf-like"/>
    <property type="match status" value="1"/>
</dbReference>
<feature type="domain" description="Erythromycin biosynthesis protein CIII-like C-terminal" evidence="1">
    <location>
        <begin position="215"/>
        <end position="341"/>
    </location>
</feature>
<dbReference type="EMBL" id="RBIL01000001">
    <property type="protein sequence ID" value="RKQ90710.1"/>
    <property type="molecule type" value="Genomic_DNA"/>
</dbReference>
<keyword evidence="3" id="KW-1185">Reference proteome</keyword>
<evidence type="ECO:0000259" key="1">
    <source>
        <dbReference type="Pfam" id="PF06722"/>
    </source>
</evidence>
<dbReference type="GO" id="GO:0016758">
    <property type="term" value="F:hexosyltransferase activity"/>
    <property type="evidence" value="ECO:0007669"/>
    <property type="project" value="UniProtKB-ARBA"/>
</dbReference>
<dbReference type="Gene3D" id="3.40.50.2000">
    <property type="entry name" value="Glycogen Phosphorylase B"/>
    <property type="match status" value="2"/>
</dbReference>
<protein>
    <submittedName>
        <fullName evidence="2">MGT family glycosyltransferase</fullName>
    </submittedName>
</protein>
<gene>
    <name evidence="2" type="ORF">C8N24_0523</name>
</gene>
<dbReference type="InterPro" id="IPR050426">
    <property type="entry name" value="Glycosyltransferase_28"/>
</dbReference>
<sequence>MRILFASTPGAGHVGPLLPFARAARAAGHEVLLAAAGPAAQRTGLPVLTLPEAPGRARAWAPVFTADAPGVVHVVQELFIGLDAAAALPGMLAAVEAFAPDVIVRETCEFASAVAAERFGVPVVQVGVHLDTATDTSEALLAVAEPAVRSLGLRDPARLLESPVLTLVPPSLSAPSPRLRHFRTAVPPPRERDLVYVSLGSETPRTPHFPRLYRAVIDALSTVDLEVLVALGRDPDDLGPVPANVRVARWVDQATTLSRAAVAVGHGGSGTTLGALAAGVPLALLPLFVDGPDNARRVAAAGAGLVVPDVAELANAMRRLLEDPRPRAAADAIAREIAALPPASAWWIGSPAAA</sequence>
<dbReference type="AlphaFoldDB" id="A0A660L9U1"/>
<organism evidence="2 3">
    <name type="scientific">Solirubrobacter pauli</name>
    <dbReference type="NCBI Taxonomy" id="166793"/>
    <lineage>
        <taxon>Bacteria</taxon>
        <taxon>Bacillati</taxon>
        <taxon>Actinomycetota</taxon>
        <taxon>Thermoleophilia</taxon>
        <taxon>Solirubrobacterales</taxon>
        <taxon>Solirubrobacteraceae</taxon>
        <taxon>Solirubrobacter</taxon>
    </lineage>
</organism>
<evidence type="ECO:0000313" key="3">
    <source>
        <dbReference type="Proteomes" id="UP000278962"/>
    </source>
</evidence>
<proteinExistence type="predicted"/>
<evidence type="ECO:0000313" key="2">
    <source>
        <dbReference type="EMBL" id="RKQ90710.1"/>
    </source>
</evidence>
<comment type="caution">
    <text evidence="2">The sequence shown here is derived from an EMBL/GenBank/DDBJ whole genome shotgun (WGS) entry which is preliminary data.</text>
</comment>
<dbReference type="Proteomes" id="UP000278962">
    <property type="component" value="Unassembled WGS sequence"/>
</dbReference>
<dbReference type="InterPro" id="IPR002213">
    <property type="entry name" value="UDP_glucos_trans"/>
</dbReference>
<dbReference type="GO" id="GO:0008194">
    <property type="term" value="F:UDP-glycosyltransferase activity"/>
    <property type="evidence" value="ECO:0007669"/>
    <property type="project" value="InterPro"/>
</dbReference>
<dbReference type="GO" id="GO:0017000">
    <property type="term" value="P:antibiotic biosynthetic process"/>
    <property type="evidence" value="ECO:0007669"/>
    <property type="project" value="UniProtKB-ARBA"/>
</dbReference>
<dbReference type="PANTHER" id="PTHR48050:SF13">
    <property type="entry name" value="STEROL 3-BETA-GLUCOSYLTRANSFERASE UGT80A2"/>
    <property type="match status" value="1"/>
</dbReference>
<dbReference type="InterPro" id="IPR010610">
    <property type="entry name" value="EryCIII-like_C"/>
</dbReference>
<accession>A0A660L9U1</accession>
<reference evidence="2 3" key="1">
    <citation type="submission" date="2018-10" db="EMBL/GenBank/DDBJ databases">
        <title>Genomic Encyclopedia of Archaeal and Bacterial Type Strains, Phase II (KMG-II): from individual species to whole genera.</title>
        <authorList>
            <person name="Goeker M."/>
        </authorList>
    </citation>
    <scope>NUCLEOTIDE SEQUENCE [LARGE SCALE GENOMIC DNA]</scope>
    <source>
        <strain evidence="2 3">DSM 14954</strain>
    </source>
</reference>
<dbReference type="SUPFAM" id="SSF53756">
    <property type="entry name" value="UDP-Glycosyltransferase/glycogen phosphorylase"/>
    <property type="match status" value="1"/>
</dbReference>
<dbReference type="Pfam" id="PF06722">
    <property type="entry name" value="EryCIII-like_C"/>
    <property type="match status" value="1"/>
</dbReference>
<keyword evidence="2" id="KW-0808">Transferase</keyword>